<protein>
    <submittedName>
        <fullName evidence="6">Membrane protein</fullName>
    </submittedName>
</protein>
<name>A0A0R0DWY4_9GAMM</name>
<reference evidence="6 7" key="1">
    <citation type="submission" date="2015-05" db="EMBL/GenBank/DDBJ databases">
        <title>Genome sequencing and analysis of members of genus Stenotrophomonas.</title>
        <authorList>
            <person name="Patil P.P."/>
            <person name="Midha S."/>
            <person name="Patil P.B."/>
        </authorList>
    </citation>
    <scope>NUCLEOTIDE SEQUENCE [LARGE SCALE GENOMIC DNA]</scope>
    <source>
        <strain evidence="6 7">JCM 16244</strain>
    </source>
</reference>
<proteinExistence type="predicted"/>
<organism evidence="6 7">
    <name type="scientific">Stenotrophomonas daejeonensis</name>
    <dbReference type="NCBI Taxonomy" id="659018"/>
    <lineage>
        <taxon>Bacteria</taxon>
        <taxon>Pseudomonadati</taxon>
        <taxon>Pseudomonadota</taxon>
        <taxon>Gammaproteobacteria</taxon>
        <taxon>Lysobacterales</taxon>
        <taxon>Lysobacteraceae</taxon>
        <taxon>Stenotrophomonas</taxon>
    </lineage>
</organism>
<evidence type="ECO:0000256" key="3">
    <source>
        <dbReference type="ARBA" id="ARBA00022989"/>
    </source>
</evidence>
<keyword evidence="3 5" id="KW-1133">Transmembrane helix</keyword>
<evidence type="ECO:0000256" key="5">
    <source>
        <dbReference type="SAM" id="Phobius"/>
    </source>
</evidence>
<evidence type="ECO:0000256" key="4">
    <source>
        <dbReference type="ARBA" id="ARBA00023136"/>
    </source>
</evidence>
<comment type="caution">
    <text evidence="6">The sequence shown here is derived from an EMBL/GenBank/DDBJ whole genome shotgun (WGS) entry which is preliminary data.</text>
</comment>
<feature type="transmembrane region" description="Helical" evidence="5">
    <location>
        <begin position="27"/>
        <end position="47"/>
    </location>
</feature>
<evidence type="ECO:0000256" key="1">
    <source>
        <dbReference type="ARBA" id="ARBA00004141"/>
    </source>
</evidence>
<evidence type="ECO:0000313" key="7">
    <source>
        <dbReference type="Proteomes" id="UP000050940"/>
    </source>
</evidence>
<dbReference type="Pfam" id="PF09685">
    <property type="entry name" value="MamF_MmsF"/>
    <property type="match status" value="1"/>
</dbReference>
<sequence>MSDFDNLTTPPPAPEGEVPQDQRTMALLAHILGIFTGFIGSLIIWLVNKDNPEKGFVTDQAKEALNFQITLIIASFVSGILTLVLIGFLMLAAIGIANLVLCILAAMKANNGEAYRYPFALRLIK</sequence>
<evidence type="ECO:0000256" key="2">
    <source>
        <dbReference type="ARBA" id="ARBA00022692"/>
    </source>
</evidence>
<feature type="transmembrane region" description="Helical" evidence="5">
    <location>
        <begin position="67"/>
        <end position="100"/>
    </location>
</feature>
<dbReference type="EMBL" id="LDJP01000074">
    <property type="protein sequence ID" value="KRG83298.1"/>
    <property type="molecule type" value="Genomic_DNA"/>
</dbReference>
<keyword evidence="7" id="KW-1185">Reference proteome</keyword>
<dbReference type="OrthoDB" id="9808930at2"/>
<evidence type="ECO:0000313" key="6">
    <source>
        <dbReference type="EMBL" id="KRG83298.1"/>
    </source>
</evidence>
<dbReference type="AlphaFoldDB" id="A0A0R0DWY4"/>
<dbReference type="Proteomes" id="UP000050940">
    <property type="component" value="Unassembled WGS sequence"/>
</dbReference>
<dbReference type="STRING" id="659018.ABB34_12375"/>
<gene>
    <name evidence="6" type="ORF">ABB34_12375</name>
</gene>
<keyword evidence="4 5" id="KW-0472">Membrane</keyword>
<dbReference type="PATRIC" id="fig|659018.3.peg.2613"/>
<keyword evidence="2 5" id="KW-0812">Transmembrane</keyword>
<accession>A0A0R0DWY4</accession>
<comment type="subcellular location">
    <subcellularLocation>
        <location evidence="1">Membrane</location>
        <topology evidence="1">Multi-pass membrane protein</topology>
    </subcellularLocation>
</comment>
<dbReference type="RefSeq" id="WP_057641635.1">
    <property type="nucleotide sequence ID" value="NZ_LDJP01000074.1"/>
</dbReference>
<dbReference type="InterPro" id="IPR019109">
    <property type="entry name" value="MamF_MmsF"/>
</dbReference>